<feature type="compositionally biased region" description="Low complexity" evidence="2">
    <location>
        <begin position="384"/>
        <end position="398"/>
    </location>
</feature>
<dbReference type="Pfam" id="PF13672">
    <property type="entry name" value="PP2C_2"/>
    <property type="match status" value="1"/>
</dbReference>
<dbReference type="RefSeq" id="XP_025343754.1">
    <property type="nucleotide sequence ID" value="XM_025486204.1"/>
</dbReference>
<comment type="similarity">
    <text evidence="1">Belongs to the PP2C family.</text>
</comment>
<name>A0A2V1AYD3_9ASCO</name>
<organism evidence="4 5">
    <name type="scientific">Candidozyma haemuli</name>
    <dbReference type="NCBI Taxonomy" id="45357"/>
    <lineage>
        <taxon>Eukaryota</taxon>
        <taxon>Fungi</taxon>
        <taxon>Dikarya</taxon>
        <taxon>Ascomycota</taxon>
        <taxon>Saccharomycotina</taxon>
        <taxon>Pichiomycetes</taxon>
        <taxon>Metschnikowiaceae</taxon>
        <taxon>Candidozyma</taxon>
    </lineage>
</organism>
<comment type="catalytic activity">
    <reaction evidence="1">
        <text>O-phospho-L-seryl-[protein] + H2O = L-seryl-[protein] + phosphate</text>
        <dbReference type="Rhea" id="RHEA:20629"/>
        <dbReference type="Rhea" id="RHEA-COMP:9863"/>
        <dbReference type="Rhea" id="RHEA-COMP:11604"/>
        <dbReference type="ChEBI" id="CHEBI:15377"/>
        <dbReference type="ChEBI" id="CHEBI:29999"/>
        <dbReference type="ChEBI" id="CHEBI:43474"/>
        <dbReference type="ChEBI" id="CHEBI:83421"/>
        <dbReference type="EC" id="3.1.3.16"/>
    </reaction>
</comment>
<feature type="region of interest" description="Disordered" evidence="2">
    <location>
        <begin position="384"/>
        <end position="414"/>
    </location>
</feature>
<dbReference type="SMART" id="SM00331">
    <property type="entry name" value="PP2C_SIG"/>
    <property type="match status" value="1"/>
</dbReference>
<evidence type="ECO:0000313" key="5">
    <source>
        <dbReference type="Proteomes" id="UP000244309"/>
    </source>
</evidence>
<feature type="domain" description="PPM-type phosphatase" evidence="3">
    <location>
        <begin position="120"/>
        <end position="378"/>
    </location>
</feature>
<keyword evidence="1" id="KW-0460">Magnesium</keyword>
<feature type="region of interest" description="Disordered" evidence="2">
    <location>
        <begin position="97"/>
        <end position="130"/>
    </location>
</feature>
<proteinExistence type="inferred from homology"/>
<comment type="catalytic activity">
    <reaction evidence="1">
        <text>O-phospho-L-threonyl-[protein] + H2O = L-threonyl-[protein] + phosphate</text>
        <dbReference type="Rhea" id="RHEA:47004"/>
        <dbReference type="Rhea" id="RHEA-COMP:11060"/>
        <dbReference type="Rhea" id="RHEA-COMP:11605"/>
        <dbReference type="ChEBI" id="CHEBI:15377"/>
        <dbReference type="ChEBI" id="CHEBI:30013"/>
        <dbReference type="ChEBI" id="CHEBI:43474"/>
        <dbReference type="ChEBI" id="CHEBI:61977"/>
        <dbReference type="EC" id="3.1.3.16"/>
    </reaction>
</comment>
<sequence length="414" mass="46143">MFIARRSFTSATRCLREATAESGSSSSTGFFGSVRSMFGKSQRQLELEKREERENANNPYIQYPVVTKEQMTYISNDRFKFQLGHASFAHHSTVSDPTVHSLSDLTDPTQLNSLLPRRRPQGSPADTLSIKAGDDAMLVSPTVMAIADGVSGWESKGEQCSSGIWSRSMVETLSRLMTEYKLNTTPHHLNKRDIDQILDDSYLHTSHLMDLQDLRGSSTLVLCMLSGEFLKMISIGDSKILIVRKGEIIKTNEEQLVSELCPQQIGTQTLNVMPSEVAWVDSIKLQPDDIIVMCSDGITDNLHEWEIAHMIDEYAHFKNNDMRAVANKILRKAKSTAYDDNAYTPYNEMVNKLPENRFGKNISLGGKLDDMSICLARVVPNIKPQKNSASSKKASGAPSKPPGPLRAPSTYYDL</sequence>
<protein>
    <recommendedName>
        <fullName evidence="1">Protein phosphatase</fullName>
        <ecNumber evidence="1">3.1.3.16</ecNumber>
    </recommendedName>
</protein>
<dbReference type="GO" id="GO:0046872">
    <property type="term" value="F:metal ion binding"/>
    <property type="evidence" value="ECO:0007669"/>
    <property type="project" value="UniProtKB-UniRule"/>
</dbReference>
<keyword evidence="1" id="KW-0479">Metal-binding</keyword>
<dbReference type="Proteomes" id="UP000244309">
    <property type="component" value="Unassembled WGS sequence"/>
</dbReference>
<dbReference type="OrthoDB" id="25675at2759"/>
<accession>A0A2V1AYD3</accession>
<dbReference type="GeneID" id="37007867"/>
<evidence type="ECO:0000259" key="3">
    <source>
        <dbReference type="PROSITE" id="PS51746"/>
    </source>
</evidence>
<keyword evidence="1" id="KW-0904">Protein phosphatase</keyword>
<dbReference type="EMBL" id="PKFO01000010">
    <property type="protein sequence ID" value="PVH22814.1"/>
    <property type="molecule type" value="Genomic_DNA"/>
</dbReference>
<dbReference type="VEuPathDB" id="FungiDB:CXQ85_002536"/>
<dbReference type="SUPFAM" id="SSF81606">
    <property type="entry name" value="PP2C-like"/>
    <property type="match status" value="1"/>
</dbReference>
<dbReference type="PANTHER" id="PTHR12320">
    <property type="entry name" value="PROTEIN PHOSPHATASE 2C"/>
    <property type="match status" value="1"/>
</dbReference>
<dbReference type="InterPro" id="IPR001932">
    <property type="entry name" value="PPM-type_phosphatase-like_dom"/>
</dbReference>
<dbReference type="EC" id="3.1.3.16" evidence="1"/>
<comment type="cofactor">
    <cofactor evidence="1">
        <name>Mn(2+)</name>
        <dbReference type="ChEBI" id="CHEBI:29035"/>
    </cofactor>
</comment>
<gene>
    <name evidence="4" type="ORF">CXQ85_002536</name>
</gene>
<feature type="compositionally biased region" description="Polar residues" evidence="2">
    <location>
        <begin position="97"/>
        <end position="113"/>
    </location>
</feature>
<dbReference type="PROSITE" id="PS51746">
    <property type="entry name" value="PPM_2"/>
    <property type="match status" value="1"/>
</dbReference>
<dbReference type="PANTHER" id="PTHR12320:SF1">
    <property type="entry name" value="PROTEIN PHOSPHATASE PTC7 HOMOLOG"/>
    <property type="match status" value="1"/>
</dbReference>
<keyword evidence="1" id="KW-0464">Manganese</keyword>
<keyword evidence="1" id="KW-0378">Hydrolase</keyword>
<evidence type="ECO:0000313" key="4">
    <source>
        <dbReference type="EMBL" id="PVH22814.1"/>
    </source>
</evidence>
<dbReference type="GO" id="GO:0004722">
    <property type="term" value="F:protein serine/threonine phosphatase activity"/>
    <property type="evidence" value="ECO:0007669"/>
    <property type="project" value="UniProtKB-EC"/>
</dbReference>
<evidence type="ECO:0000256" key="2">
    <source>
        <dbReference type="SAM" id="MobiDB-lite"/>
    </source>
</evidence>
<dbReference type="Gene3D" id="3.60.40.10">
    <property type="entry name" value="PPM-type phosphatase domain"/>
    <property type="match status" value="1"/>
</dbReference>
<dbReference type="InterPro" id="IPR036457">
    <property type="entry name" value="PPM-type-like_dom_sf"/>
</dbReference>
<comment type="caution">
    <text evidence="4">The sequence shown here is derived from an EMBL/GenBank/DDBJ whole genome shotgun (WGS) entry which is preliminary data.</text>
</comment>
<evidence type="ECO:0000256" key="1">
    <source>
        <dbReference type="RuleBase" id="RU366020"/>
    </source>
</evidence>
<reference evidence="4 5" key="1">
    <citation type="submission" date="2017-12" db="EMBL/GenBank/DDBJ databases">
        <title>Genome Sequence of a Multidrug-Resistant Candida haemulonii Isolate from a Patient with Chronic Leg Ulcers in Israel.</title>
        <authorList>
            <person name="Chow N.A."/>
            <person name="Gade L."/>
            <person name="Batra D."/>
            <person name="Rowe L.A."/>
            <person name="Ben-Ami R."/>
            <person name="Loparev V.N."/>
            <person name="Litvintseva A.P."/>
        </authorList>
    </citation>
    <scope>NUCLEOTIDE SEQUENCE [LARGE SCALE GENOMIC DNA]</scope>
    <source>
        <strain evidence="4 5">B11899</strain>
    </source>
</reference>
<comment type="cofactor">
    <cofactor evidence="1">
        <name>Mg(2+)</name>
        <dbReference type="ChEBI" id="CHEBI:18420"/>
    </cofactor>
</comment>
<keyword evidence="5" id="KW-1185">Reference proteome</keyword>
<dbReference type="AlphaFoldDB" id="A0A2V1AYD3"/>
<dbReference type="SMART" id="SM00332">
    <property type="entry name" value="PP2Cc"/>
    <property type="match status" value="1"/>
</dbReference>
<dbReference type="STRING" id="45357.A0A2V1AYD3"/>
<dbReference type="InterPro" id="IPR039123">
    <property type="entry name" value="PPTC7"/>
</dbReference>